<dbReference type="GO" id="GO:0018279">
    <property type="term" value="P:protein N-linked glycosylation via asparagine"/>
    <property type="evidence" value="ECO:0007669"/>
    <property type="project" value="TreeGrafter"/>
</dbReference>
<evidence type="ECO:0000256" key="1">
    <source>
        <dbReference type="ARBA" id="ARBA00002791"/>
    </source>
</evidence>
<comment type="similarity">
    <text evidence="4 11">Belongs to the OST1 family.</text>
</comment>
<evidence type="ECO:0000256" key="3">
    <source>
        <dbReference type="ARBA" id="ARBA00004922"/>
    </source>
</evidence>
<dbReference type="Proteomes" id="UP000092460">
    <property type="component" value="Unassembled WGS sequence"/>
</dbReference>
<proteinExistence type="inferred from homology"/>
<name>A0A1B0AQ07_9MUSC</name>
<dbReference type="AlphaFoldDB" id="A0A1B0AQ07"/>
<dbReference type="UniPathway" id="UPA00378"/>
<evidence type="ECO:0000256" key="2">
    <source>
        <dbReference type="ARBA" id="ARBA00004115"/>
    </source>
</evidence>
<evidence type="ECO:0000256" key="9">
    <source>
        <dbReference type="ARBA" id="ARBA00022989"/>
    </source>
</evidence>
<keyword evidence="8 11" id="KW-0256">Endoplasmic reticulum</keyword>
<sequence length="106" mass="12200">MSAGNTNFIITLPEAAPSHVFYIEVAYTSQIKPYPEEINQADKQFVRYTGPMYFYSAYKTRFQKIQVKLPTSKIISYTQIKPYGVSSNKIKYGPFEHISGFLETKI</sequence>
<keyword evidence="9" id="KW-1133">Transmembrane helix</keyword>
<evidence type="ECO:0000256" key="4">
    <source>
        <dbReference type="ARBA" id="ARBA00008905"/>
    </source>
</evidence>
<evidence type="ECO:0000256" key="7">
    <source>
        <dbReference type="ARBA" id="ARBA00022729"/>
    </source>
</evidence>
<keyword evidence="10" id="KW-0472">Membrane</keyword>
<dbReference type="PANTHER" id="PTHR21049">
    <property type="entry name" value="RIBOPHORIN I"/>
    <property type="match status" value="1"/>
</dbReference>
<reference evidence="13" key="1">
    <citation type="submission" date="2015-01" db="EMBL/GenBank/DDBJ databases">
        <authorList>
            <person name="Aksoy S."/>
            <person name="Warren W."/>
            <person name="Wilson R.K."/>
        </authorList>
    </citation>
    <scope>NUCLEOTIDE SEQUENCE [LARGE SCALE GENOMIC DNA]</scope>
    <source>
        <strain evidence="13">IAEA</strain>
    </source>
</reference>
<evidence type="ECO:0000256" key="6">
    <source>
        <dbReference type="ARBA" id="ARBA00022692"/>
    </source>
</evidence>
<evidence type="ECO:0000256" key="5">
    <source>
        <dbReference type="ARBA" id="ARBA00017611"/>
    </source>
</evidence>
<evidence type="ECO:0000256" key="11">
    <source>
        <dbReference type="RuleBase" id="RU361143"/>
    </source>
</evidence>
<comment type="subcellular location">
    <subcellularLocation>
        <location evidence="2 11">Endoplasmic reticulum membrane</location>
        <topology evidence="2 11">Single-pass type I membrane protein</topology>
    </subcellularLocation>
</comment>
<evidence type="ECO:0000256" key="8">
    <source>
        <dbReference type="ARBA" id="ARBA00022824"/>
    </source>
</evidence>
<dbReference type="STRING" id="67801.A0A1B0AQ07"/>
<accession>A0A1B0AQ07</accession>
<keyword evidence="7" id="KW-0732">Signal</keyword>
<protein>
    <recommendedName>
        <fullName evidence="5 11">Dolichyl-diphosphooligosaccharide--protein glycosyltransferase subunit 1</fullName>
    </recommendedName>
</protein>
<keyword evidence="6" id="KW-0812">Transmembrane</keyword>
<organism evidence="12 13">
    <name type="scientific">Glossina palpalis gambiensis</name>
    <dbReference type="NCBI Taxonomy" id="67801"/>
    <lineage>
        <taxon>Eukaryota</taxon>
        <taxon>Metazoa</taxon>
        <taxon>Ecdysozoa</taxon>
        <taxon>Arthropoda</taxon>
        <taxon>Hexapoda</taxon>
        <taxon>Insecta</taxon>
        <taxon>Pterygota</taxon>
        <taxon>Neoptera</taxon>
        <taxon>Endopterygota</taxon>
        <taxon>Diptera</taxon>
        <taxon>Brachycera</taxon>
        <taxon>Muscomorpha</taxon>
        <taxon>Hippoboscoidea</taxon>
        <taxon>Glossinidae</taxon>
        <taxon>Glossina</taxon>
    </lineage>
</organism>
<keyword evidence="13" id="KW-1185">Reference proteome</keyword>
<dbReference type="Pfam" id="PF04597">
    <property type="entry name" value="Ribophorin_I"/>
    <property type="match status" value="1"/>
</dbReference>
<comment type="subunit">
    <text evidence="11">Component of the oligosaccharyltransferase (OST) complex.</text>
</comment>
<dbReference type="PANTHER" id="PTHR21049:SF0">
    <property type="entry name" value="DOLICHYL-DIPHOSPHOOLIGOSACCHARIDE--PROTEIN GLYCOSYLTRANSFERASE SUBUNIT 1"/>
    <property type="match status" value="1"/>
</dbReference>
<evidence type="ECO:0000313" key="13">
    <source>
        <dbReference type="Proteomes" id="UP000092460"/>
    </source>
</evidence>
<evidence type="ECO:0000256" key="10">
    <source>
        <dbReference type="ARBA" id="ARBA00023136"/>
    </source>
</evidence>
<dbReference type="EnsemblMetazoa" id="GPPI004388-RA">
    <property type="protein sequence ID" value="GPPI004388-PA"/>
    <property type="gene ID" value="GPPI004388"/>
</dbReference>
<comment type="function">
    <text evidence="1 11">Subunit of the oligosaccharyl transferase (OST) complex that catalyzes the initial transfer of a defined glycan (Glc(3)Man(9)GlcNAc(2) in eukaryotes) from the lipid carrier dolichol-pyrophosphate to an asparagine residue within an Asn-X-Ser/Thr consensus motif in nascent polypeptide chains, the first step in protein N-glycosylation. N-glycosylation occurs cotranslationally and the complex associates with the Sec61 complex at the channel-forming translocon complex that mediates protein translocation across the endoplasmic reticulum (ER). All subunits are required for a maximal enzyme activity.</text>
</comment>
<dbReference type="EMBL" id="JXJN01001628">
    <property type="status" value="NOT_ANNOTATED_CDS"/>
    <property type="molecule type" value="Genomic_DNA"/>
</dbReference>
<dbReference type="InterPro" id="IPR007676">
    <property type="entry name" value="Ribophorin_I"/>
</dbReference>
<comment type="pathway">
    <text evidence="3 11">Protein modification; protein glycosylation.</text>
</comment>
<dbReference type="VEuPathDB" id="VectorBase:GPPI004388"/>
<dbReference type="GO" id="GO:0008250">
    <property type="term" value="C:oligosaccharyltransferase complex"/>
    <property type="evidence" value="ECO:0007669"/>
    <property type="project" value="UniProtKB-UniRule"/>
</dbReference>
<reference evidence="12" key="2">
    <citation type="submission" date="2020-05" db="UniProtKB">
        <authorList>
            <consortium name="EnsemblMetazoa"/>
        </authorList>
    </citation>
    <scope>IDENTIFICATION</scope>
    <source>
        <strain evidence="12">IAEA</strain>
    </source>
</reference>
<evidence type="ECO:0000313" key="12">
    <source>
        <dbReference type="EnsemblMetazoa" id="GPPI004388-PA"/>
    </source>
</evidence>